<dbReference type="Proteomes" id="UP000593575">
    <property type="component" value="Unassembled WGS sequence"/>
</dbReference>
<organism evidence="1 2">
    <name type="scientific">Gossypium armourianum</name>
    <dbReference type="NCBI Taxonomy" id="34283"/>
    <lineage>
        <taxon>Eukaryota</taxon>
        <taxon>Viridiplantae</taxon>
        <taxon>Streptophyta</taxon>
        <taxon>Embryophyta</taxon>
        <taxon>Tracheophyta</taxon>
        <taxon>Spermatophyta</taxon>
        <taxon>Magnoliopsida</taxon>
        <taxon>eudicotyledons</taxon>
        <taxon>Gunneridae</taxon>
        <taxon>Pentapetalae</taxon>
        <taxon>rosids</taxon>
        <taxon>malvids</taxon>
        <taxon>Malvales</taxon>
        <taxon>Malvaceae</taxon>
        <taxon>Malvoideae</taxon>
        <taxon>Gossypium</taxon>
    </lineage>
</organism>
<dbReference type="EMBL" id="JABFAE010000003">
    <property type="protein sequence ID" value="MBA0824899.1"/>
    <property type="molecule type" value="Genomic_DNA"/>
</dbReference>
<gene>
    <name evidence="1" type="ORF">Goarm_021534</name>
</gene>
<evidence type="ECO:0000313" key="2">
    <source>
        <dbReference type="Proteomes" id="UP000593575"/>
    </source>
</evidence>
<name>A0A7J9IRY7_9ROSI</name>
<evidence type="ECO:0000313" key="1">
    <source>
        <dbReference type="EMBL" id="MBA0824899.1"/>
    </source>
</evidence>
<proteinExistence type="predicted"/>
<protein>
    <submittedName>
        <fullName evidence="1">Uncharacterized protein</fullName>
    </submittedName>
</protein>
<sequence length="47" mass="5488">MAEMLNSMDFESEDEKSSASLIKMVDLENYTTSITITRKKKQCKRKK</sequence>
<reference evidence="1 2" key="1">
    <citation type="journal article" date="2019" name="Genome Biol. Evol.">
        <title>Insights into the evolution of the New World diploid cottons (Gossypium, subgenus Houzingenia) based on genome sequencing.</title>
        <authorList>
            <person name="Grover C.E."/>
            <person name="Arick M.A. 2nd"/>
            <person name="Thrash A."/>
            <person name="Conover J.L."/>
            <person name="Sanders W.S."/>
            <person name="Peterson D.G."/>
            <person name="Frelichowski J.E."/>
            <person name="Scheffler J.A."/>
            <person name="Scheffler B.E."/>
            <person name="Wendel J.F."/>
        </authorList>
    </citation>
    <scope>NUCLEOTIDE SEQUENCE [LARGE SCALE GENOMIC DNA]</scope>
    <source>
        <strain evidence="1">6</strain>
        <tissue evidence="1">Leaf</tissue>
    </source>
</reference>
<dbReference type="AlphaFoldDB" id="A0A7J9IRY7"/>
<accession>A0A7J9IRY7</accession>
<keyword evidence="2" id="KW-1185">Reference proteome</keyword>
<comment type="caution">
    <text evidence="1">The sequence shown here is derived from an EMBL/GenBank/DDBJ whole genome shotgun (WGS) entry which is preliminary data.</text>
</comment>